<accession>A0A835IEQ0</accession>
<gene>
    <name evidence="2" type="ORF">IFM89_029042</name>
</gene>
<dbReference type="EMBL" id="JADFTS010000003">
    <property type="protein sequence ID" value="KAF9616266.1"/>
    <property type="molecule type" value="Genomic_DNA"/>
</dbReference>
<protein>
    <recommendedName>
        <fullName evidence="1">At1g61320/AtMIF1 LRR domain-containing protein</fullName>
    </recommendedName>
</protein>
<dbReference type="PANTHER" id="PTHR34145:SF28">
    <property type="entry name" value="F-BOX DOMAIN-CONTAINING PROTEIN"/>
    <property type="match status" value="1"/>
</dbReference>
<proteinExistence type="predicted"/>
<name>A0A835IEQ0_9MAGN</name>
<evidence type="ECO:0000259" key="1">
    <source>
        <dbReference type="Pfam" id="PF23622"/>
    </source>
</evidence>
<dbReference type="OrthoDB" id="613853at2759"/>
<dbReference type="InterPro" id="IPR053772">
    <property type="entry name" value="At1g61320/At1g61330-like"/>
</dbReference>
<dbReference type="AlphaFoldDB" id="A0A835IEQ0"/>
<sequence length="193" mass="21760">MRLEASIAIDAFKQGLALTPSLWKTSVKFSRSLNLDDSAMNGSNYSFNMFNYESNFTLLDLKVSGSSLKLKDLTIIHCDLVSKIENDAINLTRFEYVGNPIKISFLNVPQLSSCTIHNSIMSLSLSLHYALRTLSRDLPKLESLLLSSEPFKKKKIPHWLPLFANLKKLVLMVLNVKKILWGLIPLIQASPHL</sequence>
<comment type="caution">
    <text evidence="2">The sequence shown here is derived from an EMBL/GenBank/DDBJ whole genome shotgun (WGS) entry which is preliminary data.</text>
</comment>
<organism evidence="2 3">
    <name type="scientific">Coptis chinensis</name>
    <dbReference type="NCBI Taxonomy" id="261450"/>
    <lineage>
        <taxon>Eukaryota</taxon>
        <taxon>Viridiplantae</taxon>
        <taxon>Streptophyta</taxon>
        <taxon>Embryophyta</taxon>
        <taxon>Tracheophyta</taxon>
        <taxon>Spermatophyta</taxon>
        <taxon>Magnoliopsida</taxon>
        <taxon>Ranunculales</taxon>
        <taxon>Ranunculaceae</taxon>
        <taxon>Coptidoideae</taxon>
        <taxon>Coptis</taxon>
    </lineage>
</organism>
<reference evidence="2 3" key="1">
    <citation type="submission" date="2020-10" db="EMBL/GenBank/DDBJ databases">
        <title>The Coptis chinensis genome and diversification of protoberbering-type alkaloids.</title>
        <authorList>
            <person name="Wang B."/>
            <person name="Shu S."/>
            <person name="Song C."/>
            <person name="Liu Y."/>
        </authorList>
    </citation>
    <scope>NUCLEOTIDE SEQUENCE [LARGE SCALE GENOMIC DNA]</scope>
    <source>
        <strain evidence="2">HL-2020</strain>
        <tissue evidence="2">Leaf</tissue>
    </source>
</reference>
<feature type="domain" description="At1g61320/AtMIF1 LRR" evidence="1">
    <location>
        <begin position="60"/>
        <end position="193"/>
    </location>
</feature>
<evidence type="ECO:0000313" key="2">
    <source>
        <dbReference type="EMBL" id="KAF9616266.1"/>
    </source>
</evidence>
<dbReference type="Proteomes" id="UP000631114">
    <property type="component" value="Unassembled WGS sequence"/>
</dbReference>
<dbReference type="PANTHER" id="PTHR34145">
    <property type="entry name" value="OS02G0105600 PROTEIN"/>
    <property type="match status" value="1"/>
</dbReference>
<evidence type="ECO:0000313" key="3">
    <source>
        <dbReference type="Proteomes" id="UP000631114"/>
    </source>
</evidence>
<dbReference type="Pfam" id="PF23622">
    <property type="entry name" value="LRR_At1g61320_AtMIF1"/>
    <property type="match status" value="1"/>
</dbReference>
<keyword evidence="3" id="KW-1185">Reference proteome</keyword>
<dbReference type="InterPro" id="IPR055357">
    <property type="entry name" value="LRR_At1g61320_AtMIF1"/>
</dbReference>